<organism evidence="1 2">
    <name type="scientific">Manihot esculenta</name>
    <name type="common">Cassava</name>
    <name type="synonym">Jatropha manihot</name>
    <dbReference type="NCBI Taxonomy" id="3983"/>
    <lineage>
        <taxon>Eukaryota</taxon>
        <taxon>Viridiplantae</taxon>
        <taxon>Streptophyta</taxon>
        <taxon>Embryophyta</taxon>
        <taxon>Tracheophyta</taxon>
        <taxon>Spermatophyta</taxon>
        <taxon>Magnoliopsida</taxon>
        <taxon>eudicotyledons</taxon>
        <taxon>Gunneridae</taxon>
        <taxon>Pentapetalae</taxon>
        <taxon>rosids</taxon>
        <taxon>fabids</taxon>
        <taxon>Malpighiales</taxon>
        <taxon>Euphorbiaceae</taxon>
        <taxon>Crotonoideae</taxon>
        <taxon>Manihoteae</taxon>
        <taxon>Manihot</taxon>
    </lineage>
</organism>
<sequence length="315" mass="37855">MTIEPEYWAKNPNLNSYQICDSIFPKTHFYIPDNFGKSQQYYENILIQTNSIFIQNNYDPQYPNKIRYCKVRLLKVWTLAEWGQEPHQTKEFMMTNGQNTKYNYYDYQAAWERTFFKQNDHMSISFFFYIADNFEYPIPYWFYQWWNKFGIQTDIIPDQVQTAQVQFFDKTKLSDTIHCSPKWLIYSHYFHIPWILMIEYQIKDQTIDDFQVPILVRKYKTKWWSKTDLQACGPEALEPFFLKYPQLCKSPSPASISKQETFLAKRQMIISQMAACTNEAEYEKLIEELNETKNSTASPVDLSDDNDDFFTQVDM</sequence>
<evidence type="ECO:0000313" key="2">
    <source>
        <dbReference type="Proteomes" id="UP000091857"/>
    </source>
</evidence>
<accession>A0ACB7G1L3</accession>
<dbReference type="EMBL" id="CM004403">
    <property type="protein sequence ID" value="KAG8634082.1"/>
    <property type="molecule type" value="Genomic_DNA"/>
</dbReference>
<gene>
    <name evidence="1" type="ORF">MANES_17G011801v8</name>
</gene>
<dbReference type="Proteomes" id="UP000091857">
    <property type="component" value="Chromosome 17"/>
</dbReference>
<evidence type="ECO:0000313" key="1">
    <source>
        <dbReference type="EMBL" id="KAG8634082.1"/>
    </source>
</evidence>
<name>A0ACB7G1L3_MANES</name>
<comment type="caution">
    <text evidence="1">The sequence shown here is derived from an EMBL/GenBank/DDBJ whole genome shotgun (WGS) entry which is preliminary data.</text>
</comment>
<proteinExistence type="predicted"/>
<keyword evidence="2" id="KW-1185">Reference proteome</keyword>
<protein>
    <submittedName>
        <fullName evidence="1">Uncharacterized protein</fullName>
    </submittedName>
</protein>
<reference evidence="2" key="1">
    <citation type="journal article" date="2016" name="Nat. Biotechnol.">
        <title>Sequencing wild and cultivated cassava and related species reveals extensive interspecific hybridization and genetic diversity.</title>
        <authorList>
            <person name="Bredeson J.V."/>
            <person name="Lyons J.B."/>
            <person name="Prochnik S.E."/>
            <person name="Wu G.A."/>
            <person name="Ha C.M."/>
            <person name="Edsinger-Gonzales E."/>
            <person name="Grimwood J."/>
            <person name="Schmutz J."/>
            <person name="Rabbi I.Y."/>
            <person name="Egesi C."/>
            <person name="Nauluvula P."/>
            <person name="Lebot V."/>
            <person name="Ndunguru J."/>
            <person name="Mkamilo G."/>
            <person name="Bart R.S."/>
            <person name="Setter T.L."/>
            <person name="Gleadow R.M."/>
            <person name="Kulakow P."/>
            <person name="Ferguson M.E."/>
            <person name="Rounsley S."/>
            <person name="Rokhsar D.S."/>
        </authorList>
    </citation>
    <scope>NUCLEOTIDE SEQUENCE [LARGE SCALE GENOMIC DNA]</scope>
    <source>
        <strain evidence="2">cv. AM560-2</strain>
    </source>
</reference>